<dbReference type="EMBL" id="JASPKY010000120">
    <property type="protein sequence ID" value="KAK9732275.1"/>
    <property type="molecule type" value="Genomic_DNA"/>
</dbReference>
<organism evidence="2 3">
    <name type="scientific">Popillia japonica</name>
    <name type="common">Japanese beetle</name>
    <dbReference type="NCBI Taxonomy" id="7064"/>
    <lineage>
        <taxon>Eukaryota</taxon>
        <taxon>Metazoa</taxon>
        <taxon>Ecdysozoa</taxon>
        <taxon>Arthropoda</taxon>
        <taxon>Hexapoda</taxon>
        <taxon>Insecta</taxon>
        <taxon>Pterygota</taxon>
        <taxon>Neoptera</taxon>
        <taxon>Endopterygota</taxon>
        <taxon>Coleoptera</taxon>
        <taxon>Polyphaga</taxon>
        <taxon>Scarabaeiformia</taxon>
        <taxon>Scarabaeidae</taxon>
        <taxon>Rutelinae</taxon>
        <taxon>Popillia</taxon>
    </lineage>
</organism>
<accession>A0AAW1LGC7</accession>
<name>A0AAW1LGC7_POPJA</name>
<proteinExistence type="predicted"/>
<dbReference type="Proteomes" id="UP001458880">
    <property type="component" value="Unassembled WGS sequence"/>
</dbReference>
<gene>
    <name evidence="2" type="ORF">QE152_g12927</name>
</gene>
<reference evidence="2 3" key="1">
    <citation type="journal article" date="2024" name="BMC Genomics">
        <title>De novo assembly and annotation of Popillia japonica's genome with initial clues to its potential as an invasive pest.</title>
        <authorList>
            <person name="Cucini C."/>
            <person name="Boschi S."/>
            <person name="Funari R."/>
            <person name="Cardaioli E."/>
            <person name="Iannotti N."/>
            <person name="Marturano G."/>
            <person name="Paoli F."/>
            <person name="Bruttini M."/>
            <person name="Carapelli A."/>
            <person name="Frati F."/>
            <person name="Nardi F."/>
        </authorList>
    </citation>
    <scope>NUCLEOTIDE SEQUENCE [LARGE SCALE GENOMIC DNA]</scope>
    <source>
        <strain evidence="2">DMR45628</strain>
    </source>
</reference>
<dbReference type="AlphaFoldDB" id="A0AAW1LGC7"/>
<evidence type="ECO:0000313" key="2">
    <source>
        <dbReference type="EMBL" id="KAK9732275.1"/>
    </source>
</evidence>
<protein>
    <submittedName>
        <fullName evidence="2">Phorbol esters/diacylglycerol binding domain (C1 domain)</fullName>
    </submittedName>
</protein>
<keyword evidence="3" id="KW-1185">Reference proteome</keyword>
<feature type="region of interest" description="Disordered" evidence="1">
    <location>
        <begin position="1"/>
        <end position="65"/>
    </location>
</feature>
<comment type="caution">
    <text evidence="2">The sequence shown here is derived from an EMBL/GenBank/DDBJ whole genome shotgun (WGS) entry which is preliminary data.</text>
</comment>
<evidence type="ECO:0000256" key="1">
    <source>
        <dbReference type="SAM" id="MobiDB-lite"/>
    </source>
</evidence>
<evidence type="ECO:0000313" key="3">
    <source>
        <dbReference type="Proteomes" id="UP001458880"/>
    </source>
</evidence>
<sequence>MMFTGGSQFKKRNSSASSNGPKMMFTGGSQFKKRNSSASSNGPRKHERISRSGNASEGKPRPPRQTIVMHKNVEGSVHSTTPLLTLSSIDSSVESIDDEFQRSRGKDITRRRGAVKHQKYVWKSEWFTMSKVTGFWPNFFVSPPSALSARSFFGDSANRDTNVKVVKQQFIKNVMINCWGNVLVQEGILKVQYI</sequence>